<organism evidence="1 2">
    <name type="scientific">Cryptosporangium phraense</name>
    <dbReference type="NCBI Taxonomy" id="2593070"/>
    <lineage>
        <taxon>Bacteria</taxon>
        <taxon>Bacillati</taxon>
        <taxon>Actinomycetota</taxon>
        <taxon>Actinomycetes</taxon>
        <taxon>Cryptosporangiales</taxon>
        <taxon>Cryptosporangiaceae</taxon>
        <taxon>Cryptosporangium</taxon>
    </lineage>
</organism>
<reference evidence="1 2" key="1">
    <citation type="submission" date="2019-07" db="EMBL/GenBank/DDBJ databases">
        <title>Cryptosporangium phraense sp. nov., isolated from plant litter.</title>
        <authorList>
            <person name="Suriyachadkun C."/>
        </authorList>
    </citation>
    <scope>NUCLEOTIDE SEQUENCE [LARGE SCALE GENOMIC DNA]</scope>
    <source>
        <strain evidence="1 2">A-T 5661</strain>
    </source>
</reference>
<dbReference type="EMBL" id="VIRS01000002">
    <property type="protein sequence ID" value="TQS46304.1"/>
    <property type="molecule type" value="Genomic_DNA"/>
</dbReference>
<keyword evidence="2" id="KW-1185">Reference proteome</keyword>
<dbReference type="OrthoDB" id="5194227at2"/>
<dbReference type="InParanoid" id="A0A545AY86"/>
<evidence type="ECO:0000313" key="1">
    <source>
        <dbReference type="EMBL" id="TQS46304.1"/>
    </source>
</evidence>
<dbReference type="AlphaFoldDB" id="A0A545AY86"/>
<name>A0A545AY86_9ACTN</name>
<dbReference type="RefSeq" id="WP_142702832.1">
    <property type="nucleotide sequence ID" value="NZ_VIRS01000002.1"/>
</dbReference>
<dbReference type="Proteomes" id="UP000317982">
    <property type="component" value="Unassembled WGS sequence"/>
</dbReference>
<protein>
    <submittedName>
        <fullName evidence="1">Uncharacterized protein</fullName>
    </submittedName>
</protein>
<proteinExistence type="predicted"/>
<comment type="caution">
    <text evidence="1">The sequence shown here is derived from an EMBL/GenBank/DDBJ whole genome shotgun (WGS) entry which is preliminary data.</text>
</comment>
<sequence>MSITPSAPDDLYALMQLHETRQALAARASYSLLRITAAVPPENRSVSGAADAGQQASAWLAGSSTNPGRWTTRRVLVAELHELDLLLADLHGHLVATVDWLAAHLGSQAGGRSGPQHTIRVPRTLLAECTTLIHDLEALAPAVAA</sequence>
<gene>
    <name evidence="1" type="ORF">FL583_02605</name>
</gene>
<accession>A0A545AY86</accession>
<evidence type="ECO:0000313" key="2">
    <source>
        <dbReference type="Proteomes" id="UP000317982"/>
    </source>
</evidence>